<keyword evidence="1" id="KW-0472">Membrane</keyword>
<proteinExistence type="predicted"/>
<reference evidence="2 3" key="1">
    <citation type="submission" date="2013-06" db="EMBL/GenBank/DDBJ databases">
        <authorList>
            <person name="Weinstock G."/>
            <person name="Sodergren E."/>
            <person name="Lobos E.A."/>
            <person name="Fulton L."/>
            <person name="Fulton R."/>
            <person name="Courtney L."/>
            <person name="Fronick C."/>
            <person name="O'Laughlin M."/>
            <person name="Godfrey J."/>
            <person name="Wilson R.M."/>
            <person name="Miner T."/>
            <person name="Farmer C."/>
            <person name="Delehaunty K."/>
            <person name="Cordes M."/>
            <person name="Minx P."/>
            <person name="Tomlinson C."/>
            <person name="Chen J."/>
            <person name="Wollam A."/>
            <person name="Pepin K.H."/>
            <person name="Bhonagiri V."/>
            <person name="Zhang X."/>
            <person name="Warren W."/>
            <person name="Mitreva M."/>
            <person name="Mardis E.R."/>
            <person name="Wilson R.K."/>
        </authorList>
    </citation>
    <scope>NUCLEOTIDE SEQUENCE [LARGE SCALE GENOMIC DNA]</scope>
    <source>
        <strain evidence="2 3">ATCC 29426</strain>
    </source>
</reference>
<keyword evidence="3" id="KW-1185">Reference proteome</keyword>
<sequence>MKAEHIVIPLIIVFLNQLRALFFAYRATPSKVIPIVLKFKIGSFALQNLLFCVSKQ</sequence>
<evidence type="ECO:0000313" key="3">
    <source>
        <dbReference type="Proteomes" id="UP000016660"/>
    </source>
</evidence>
<name>A0ABN0NT67_9BACT</name>
<comment type="caution">
    <text evidence="2">The sequence shown here is derived from an EMBL/GenBank/DDBJ whole genome shotgun (WGS) entry which is preliminary data.</text>
</comment>
<keyword evidence="1" id="KW-0812">Transmembrane</keyword>
<keyword evidence="1" id="KW-1133">Transmembrane helix</keyword>
<accession>A0ABN0NT67</accession>
<gene>
    <name evidence="2" type="ORF">HMPREF0653_01002</name>
</gene>
<evidence type="ECO:0000313" key="2">
    <source>
        <dbReference type="EMBL" id="ERJ78526.1"/>
    </source>
</evidence>
<dbReference type="Proteomes" id="UP000016660">
    <property type="component" value="Unassembled WGS sequence"/>
</dbReference>
<protein>
    <submittedName>
        <fullName evidence="2">Uncharacterized protein</fullName>
    </submittedName>
</protein>
<feature type="transmembrane region" description="Helical" evidence="1">
    <location>
        <begin position="6"/>
        <end position="25"/>
    </location>
</feature>
<evidence type="ECO:0000256" key="1">
    <source>
        <dbReference type="SAM" id="Phobius"/>
    </source>
</evidence>
<organism evidence="2 3">
    <name type="scientific">Prevotella disiens JCM 6334 = ATCC 29426</name>
    <dbReference type="NCBI Taxonomy" id="1235811"/>
    <lineage>
        <taxon>Bacteria</taxon>
        <taxon>Pseudomonadati</taxon>
        <taxon>Bacteroidota</taxon>
        <taxon>Bacteroidia</taxon>
        <taxon>Bacteroidales</taxon>
        <taxon>Prevotellaceae</taxon>
        <taxon>Prevotella</taxon>
    </lineage>
</organism>
<dbReference type="EMBL" id="AWUY01000070">
    <property type="protein sequence ID" value="ERJ78526.1"/>
    <property type="molecule type" value="Genomic_DNA"/>
</dbReference>